<evidence type="ECO:0000313" key="3">
    <source>
        <dbReference type="Proteomes" id="UP000326837"/>
    </source>
</evidence>
<proteinExistence type="predicted"/>
<accession>A0A5K7XHD9</accession>
<protein>
    <recommendedName>
        <fullName evidence="4">PEP-CTERM protein-sorting domain-containing protein</fullName>
    </recommendedName>
</protein>
<dbReference type="EMBL" id="AP021861">
    <property type="protein sequence ID" value="BBO33696.1"/>
    <property type="molecule type" value="Genomic_DNA"/>
</dbReference>
<dbReference type="RefSeq" id="WP_152099418.1">
    <property type="nucleotide sequence ID" value="NZ_AP021861.1"/>
</dbReference>
<dbReference type="Proteomes" id="UP000326837">
    <property type="component" value="Chromosome"/>
</dbReference>
<dbReference type="AlphaFoldDB" id="A0A5K7XHD9"/>
<dbReference type="KEGG" id="lpav:PLANPX_3308"/>
<gene>
    <name evidence="2" type="ORF">PLANPX_3308</name>
</gene>
<keyword evidence="1" id="KW-0732">Signal</keyword>
<evidence type="ECO:0000313" key="2">
    <source>
        <dbReference type="EMBL" id="BBO33696.1"/>
    </source>
</evidence>
<name>A0A5K7XHD9_9BACT</name>
<keyword evidence="3" id="KW-1185">Reference proteome</keyword>
<organism evidence="2 3">
    <name type="scientific">Lacipirellula parvula</name>
    <dbReference type="NCBI Taxonomy" id="2650471"/>
    <lineage>
        <taxon>Bacteria</taxon>
        <taxon>Pseudomonadati</taxon>
        <taxon>Planctomycetota</taxon>
        <taxon>Planctomycetia</taxon>
        <taxon>Pirellulales</taxon>
        <taxon>Lacipirellulaceae</taxon>
        <taxon>Lacipirellula</taxon>
    </lineage>
</organism>
<feature type="chain" id="PRO_5024932932" description="PEP-CTERM protein-sorting domain-containing protein" evidence="1">
    <location>
        <begin position="23"/>
        <end position="247"/>
    </location>
</feature>
<feature type="signal peptide" evidence="1">
    <location>
        <begin position="1"/>
        <end position="22"/>
    </location>
</feature>
<reference evidence="3" key="1">
    <citation type="submission" date="2019-10" db="EMBL/GenBank/DDBJ databases">
        <title>Lacipirellula parvula gen. nov., sp. nov., representing a lineage of planctomycetes widespread in freshwater anoxic habitats, and description of the family Lacipirellulaceae.</title>
        <authorList>
            <person name="Dedysh S.N."/>
            <person name="Kulichevskaya I.S."/>
            <person name="Beletsky A.V."/>
            <person name="Rakitin A.L."/>
            <person name="Mardanov A.V."/>
            <person name="Ivanova A.A."/>
            <person name="Saltykova V.X."/>
            <person name="Rijpstra W.I.C."/>
            <person name="Sinninghe Damste J.S."/>
            <person name="Ravin N.V."/>
        </authorList>
    </citation>
    <scope>NUCLEOTIDE SEQUENCE [LARGE SCALE GENOMIC DNA]</scope>
    <source>
        <strain evidence="3">PX69</strain>
    </source>
</reference>
<sequence>MIRCFLLALVACAALGSQSAYAVIYNWVDGVDRIKNPSTAGPWTYGSKASLSAAFVPMRKSVFTRRLDDLVFVQWIDEGPGANLEFNLRDNFAEDAYGGGRPANSLTIHPGAGGVYGALRFTAPTAGDYTFNISFTGNNSIVAPSTDVHVMINGADSYSGAVNAIRVGEVLGAGPTFVPAAPIHLNAGGTIDLAVGDGGNGHGFDLTGAYGYIERVGGAVASVPEPACATLAGSALLVGLAQRRRRR</sequence>
<evidence type="ECO:0000256" key="1">
    <source>
        <dbReference type="SAM" id="SignalP"/>
    </source>
</evidence>
<evidence type="ECO:0008006" key="4">
    <source>
        <dbReference type="Google" id="ProtNLM"/>
    </source>
</evidence>